<evidence type="ECO:0000256" key="5">
    <source>
        <dbReference type="ARBA" id="ARBA00022840"/>
    </source>
</evidence>
<accession>A0A2P2I2C3</accession>
<proteinExistence type="evidence at transcript level"/>
<dbReference type="InterPro" id="IPR027417">
    <property type="entry name" value="P-loop_NTPase"/>
</dbReference>
<reference evidence="13" key="1">
    <citation type="journal article" date="2018" name="Biosci. Biotechnol. Biochem.">
        <title>Polysaccharide hydrolase of the hadal zone amphipods Hirondellea gigas.</title>
        <authorList>
            <person name="Kobayashi H."/>
            <person name="Nagahama T."/>
            <person name="Arai W."/>
            <person name="Sasagawa Y."/>
            <person name="Umeda M."/>
            <person name="Hayashi T."/>
            <person name="Nikaido I."/>
            <person name="Watanabe H."/>
            <person name="Oguri K."/>
            <person name="Kitazato H."/>
            <person name="Fujioka K."/>
            <person name="Kido Y."/>
            <person name="Takami H."/>
        </authorList>
    </citation>
    <scope>NUCLEOTIDE SEQUENCE</scope>
    <source>
        <tissue evidence="13">Whole body</tissue>
    </source>
</reference>
<dbReference type="PANTHER" id="PTHR47958">
    <property type="entry name" value="ATP-DEPENDENT RNA HELICASE DBP3"/>
    <property type="match status" value="1"/>
</dbReference>
<protein>
    <recommendedName>
        <fullName evidence="1">RNA helicase</fullName>
        <ecNumber evidence="1">3.6.4.13</ecNumber>
    </recommendedName>
</protein>
<keyword evidence="5 9" id="KW-0067">ATP-binding</keyword>
<dbReference type="InterPro" id="IPR001650">
    <property type="entry name" value="Helicase_C-like"/>
</dbReference>
<evidence type="ECO:0000259" key="10">
    <source>
        <dbReference type="PROSITE" id="PS51192"/>
    </source>
</evidence>
<dbReference type="InterPro" id="IPR011545">
    <property type="entry name" value="DEAD/DEAH_box_helicase_dom"/>
</dbReference>
<organism evidence="13">
    <name type="scientific">Hirondellea gigas</name>
    <dbReference type="NCBI Taxonomy" id="1518452"/>
    <lineage>
        <taxon>Eukaryota</taxon>
        <taxon>Metazoa</taxon>
        <taxon>Ecdysozoa</taxon>
        <taxon>Arthropoda</taxon>
        <taxon>Crustacea</taxon>
        <taxon>Multicrustacea</taxon>
        <taxon>Malacostraca</taxon>
        <taxon>Eumalacostraca</taxon>
        <taxon>Peracarida</taxon>
        <taxon>Amphipoda</taxon>
        <taxon>Amphilochidea</taxon>
        <taxon>Lysianassida</taxon>
        <taxon>Lysianassidira</taxon>
        <taxon>Lysianassoidea</taxon>
        <taxon>Lysianassidae</taxon>
        <taxon>Hirondellea</taxon>
    </lineage>
</organism>
<dbReference type="PROSITE" id="PS00039">
    <property type="entry name" value="DEAD_ATP_HELICASE"/>
    <property type="match status" value="1"/>
</dbReference>
<sequence length="399" mass="45087">MSDTVDEAGLLDDLSSSDIQTSQKLKVYPTFESMGLKKEILQGIYAYGFRKPSSIQQRSIMPIIEGNDVIAQAQSGTGKTATYSIALLQMLRCKSKETQAIILSPTRELATQIQKVVQSLGDFLSVQCHACIGGTNAALDIKKLQAGQQVVSGTPGRVLDMIKRTKLRTRAVKLLILDEADEMLQHGFKNQIYGVYRYLPTEVQVAVISATLPEEVIEMTSKFMADPVRILVQRDELSLEGIKQYYVPVEKEHWKFEALCDVYDKILVKQAIIFCNSKKKVDWLTKNMRDAGFAVSCMHSDVKQKERSAIMKEFRSGVSRVLITTDIWARGIDVQQVSHVINYDLPINKEQYLHRIGRSGRFGRQGVAINFVRTEDKPHMRSIEKHYAIRIEELPDIEA</sequence>
<dbReference type="GO" id="GO:0016787">
    <property type="term" value="F:hydrolase activity"/>
    <property type="evidence" value="ECO:0007669"/>
    <property type="project" value="UniProtKB-KW"/>
</dbReference>
<evidence type="ECO:0000256" key="9">
    <source>
        <dbReference type="RuleBase" id="RU000492"/>
    </source>
</evidence>
<evidence type="ECO:0000256" key="3">
    <source>
        <dbReference type="ARBA" id="ARBA00022801"/>
    </source>
</evidence>
<dbReference type="EC" id="3.6.4.13" evidence="1"/>
<dbReference type="Gene3D" id="3.40.50.300">
    <property type="entry name" value="P-loop containing nucleotide triphosphate hydrolases"/>
    <property type="match status" value="2"/>
</dbReference>
<comment type="catalytic activity">
    <reaction evidence="7">
        <text>ATP + H2O = ADP + phosphate + H(+)</text>
        <dbReference type="Rhea" id="RHEA:13065"/>
        <dbReference type="ChEBI" id="CHEBI:15377"/>
        <dbReference type="ChEBI" id="CHEBI:15378"/>
        <dbReference type="ChEBI" id="CHEBI:30616"/>
        <dbReference type="ChEBI" id="CHEBI:43474"/>
        <dbReference type="ChEBI" id="CHEBI:456216"/>
        <dbReference type="EC" id="3.6.4.13"/>
    </reaction>
</comment>
<keyword evidence="13" id="KW-0648">Protein biosynthesis</keyword>
<evidence type="ECO:0000256" key="4">
    <source>
        <dbReference type="ARBA" id="ARBA00022806"/>
    </source>
</evidence>
<dbReference type="InterPro" id="IPR014014">
    <property type="entry name" value="RNA_helicase_DEAD_Q_motif"/>
</dbReference>
<dbReference type="PROSITE" id="PS51195">
    <property type="entry name" value="Q_MOTIF"/>
    <property type="match status" value="1"/>
</dbReference>
<dbReference type="SUPFAM" id="SSF52540">
    <property type="entry name" value="P-loop containing nucleoside triphosphate hydrolases"/>
    <property type="match status" value="1"/>
</dbReference>
<dbReference type="AlphaFoldDB" id="A0A2P2I2C3"/>
<dbReference type="CDD" id="cd18787">
    <property type="entry name" value="SF2_C_DEAD"/>
    <property type="match status" value="1"/>
</dbReference>
<keyword evidence="3 9" id="KW-0378">Hydrolase</keyword>
<evidence type="ECO:0000256" key="2">
    <source>
        <dbReference type="ARBA" id="ARBA00022741"/>
    </source>
</evidence>
<dbReference type="GO" id="GO:0003723">
    <property type="term" value="F:RNA binding"/>
    <property type="evidence" value="ECO:0007669"/>
    <property type="project" value="UniProtKB-KW"/>
</dbReference>
<keyword evidence="2 9" id="KW-0547">Nucleotide-binding</keyword>
<dbReference type="GO" id="GO:0003743">
    <property type="term" value="F:translation initiation factor activity"/>
    <property type="evidence" value="ECO:0007669"/>
    <property type="project" value="UniProtKB-KW"/>
</dbReference>
<feature type="domain" description="DEAD-box RNA helicase Q" evidence="12">
    <location>
        <begin position="29"/>
        <end position="57"/>
    </location>
</feature>
<feature type="domain" description="Helicase C-terminal" evidence="11">
    <location>
        <begin position="241"/>
        <end position="399"/>
    </location>
</feature>
<feature type="short sequence motif" description="Q motif" evidence="8">
    <location>
        <begin position="29"/>
        <end position="57"/>
    </location>
</feature>
<dbReference type="FunFam" id="3.40.50.300:FF:000849">
    <property type="entry name" value="ATP-dependent RNA helicase DBP5"/>
    <property type="match status" value="1"/>
</dbReference>
<dbReference type="PROSITE" id="PS51192">
    <property type="entry name" value="HELICASE_ATP_BIND_1"/>
    <property type="match status" value="1"/>
</dbReference>
<dbReference type="SMART" id="SM00490">
    <property type="entry name" value="HELICc"/>
    <property type="match status" value="1"/>
</dbReference>
<evidence type="ECO:0000313" key="13">
    <source>
        <dbReference type="EMBL" id="LAB68149.1"/>
    </source>
</evidence>
<evidence type="ECO:0000259" key="12">
    <source>
        <dbReference type="PROSITE" id="PS51195"/>
    </source>
</evidence>
<feature type="domain" description="Helicase ATP-binding" evidence="10">
    <location>
        <begin position="60"/>
        <end position="230"/>
    </location>
</feature>
<evidence type="ECO:0000256" key="6">
    <source>
        <dbReference type="ARBA" id="ARBA00022884"/>
    </source>
</evidence>
<dbReference type="PROSITE" id="PS51194">
    <property type="entry name" value="HELICASE_CTER"/>
    <property type="match status" value="1"/>
</dbReference>
<dbReference type="InterPro" id="IPR014001">
    <property type="entry name" value="Helicase_ATP-bd"/>
</dbReference>
<keyword evidence="13" id="KW-0396">Initiation factor</keyword>
<dbReference type="Pfam" id="PF00270">
    <property type="entry name" value="DEAD"/>
    <property type="match status" value="1"/>
</dbReference>
<dbReference type="GO" id="GO:0003724">
    <property type="term" value="F:RNA helicase activity"/>
    <property type="evidence" value="ECO:0007669"/>
    <property type="project" value="UniProtKB-EC"/>
</dbReference>
<dbReference type="Pfam" id="PF00271">
    <property type="entry name" value="Helicase_C"/>
    <property type="match status" value="1"/>
</dbReference>
<evidence type="ECO:0000256" key="7">
    <source>
        <dbReference type="ARBA" id="ARBA00047984"/>
    </source>
</evidence>
<dbReference type="EMBL" id="IACF01002496">
    <property type="protein sequence ID" value="LAB68149.1"/>
    <property type="molecule type" value="mRNA"/>
</dbReference>
<evidence type="ECO:0000256" key="1">
    <source>
        <dbReference type="ARBA" id="ARBA00012552"/>
    </source>
</evidence>
<dbReference type="InterPro" id="IPR000629">
    <property type="entry name" value="RNA-helicase_DEAD-box_CS"/>
</dbReference>
<dbReference type="FunFam" id="3.40.50.300:FF:000031">
    <property type="entry name" value="Eukaryotic initiation factor 4A-III"/>
    <property type="match status" value="1"/>
</dbReference>
<comment type="similarity">
    <text evidence="9">Belongs to the DEAD box helicase family.</text>
</comment>
<dbReference type="SMART" id="SM00487">
    <property type="entry name" value="DEXDc"/>
    <property type="match status" value="1"/>
</dbReference>
<keyword evidence="6" id="KW-0694">RNA-binding</keyword>
<dbReference type="GO" id="GO:0005524">
    <property type="term" value="F:ATP binding"/>
    <property type="evidence" value="ECO:0007669"/>
    <property type="project" value="UniProtKB-KW"/>
</dbReference>
<evidence type="ECO:0000256" key="8">
    <source>
        <dbReference type="PROSITE-ProRule" id="PRU00552"/>
    </source>
</evidence>
<evidence type="ECO:0000259" key="11">
    <source>
        <dbReference type="PROSITE" id="PS51194"/>
    </source>
</evidence>
<keyword evidence="4 9" id="KW-0347">Helicase</keyword>
<name>A0A2P2I2C3_9CRUS</name>